<feature type="transmembrane region" description="Helical" evidence="1">
    <location>
        <begin position="36"/>
        <end position="56"/>
    </location>
</feature>
<dbReference type="Proteomes" id="UP000070352">
    <property type="component" value="Unassembled WGS sequence"/>
</dbReference>
<reference evidence="2 3" key="1">
    <citation type="submission" date="2016-02" db="EMBL/GenBank/DDBJ databases">
        <title>Draft Genome for Tepidibacillus decaturensis nov. sp. Strain Z9, an Anaerobic, Moderately Thermophilic and Heterotrophic Bacterium from Deep Subsurface of the Illinois Basin, USA.</title>
        <authorList>
            <person name="Dong Y."/>
            <person name="Chang J.Y."/>
            <person name="Sanford R."/>
            <person name="Fouke B.W."/>
        </authorList>
    </citation>
    <scope>NUCLEOTIDE SEQUENCE [LARGE SCALE GENOMIC DNA]</scope>
    <source>
        <strain evidence="2 3">Z9</strain>
    </source>
</reference>
<evidence type="ECO:0000256" key="1">
    <source>
        <dbReference type="SAM" id="Phobius"/>
    </source>
</evidence>
<keyword evidence="1" id="KW-1133">Transmembrane helix</keyword>
<keyword evidence="1" id="KW-0472">Membrane</keyword>
<name>A0A135L502_9BACI</name>
<dbReference type="RefSeq" id="WP_068725373.1">
    <property type="nucleotide sequence ID" value="NZ_LSKU01000001.1"/>
</dbReference>
<protein>
    <recommendedName>
        <fullName evidence="4">Transglycosylase</fullName>
    </recommendedName>
</protein>
<evidence type="ECO:0000313" key="3">
    <source>
        <dbReference type="Proteomes" id="UP000070352"/>
    </source>
</evidence>
<accession>A0A135L502</accession>
<feature type="transmembrane region" description="Helical" evidence="1">
    <location>
        <begin position="6"/>
        <end position="24"/>
    </location>
</feature>
<evidence type="ECO:0000313" key="2">
    <source>
        <dbReference type="EMBL" id="KXG44082.1"/>
    </source>
</evidence>
<comment type="caution">
    <text evidence="2">The sequence shown here is derived from an EMBL/GenBank/DDBJ whole genome shotgun (WGS) entry which is preliminary data.</text>
</comment>
<keyword evidence="3" id="KW-1185">Reference proteome</keyword>
<dbReference type="EMBL" id="LSKU01000001">
    <property type="protein sequence ID" value="KXG44082.1"/>
    <property type="molecule type" value="Genomic_DNA"/>
</dbReference>
<dbReference type="OrthoDB" id="1632160at2"/>
<keyword evidence="1" id="KW-0812">Transmembrane</keyword>
<dbReference type="AlphaFoldDB" id="A0A135L502"/>
<evidence type="ECO:0008006" key="4">
    <source>
        <dbReference type="Google" id="ProtNLM"/>
    </source>
</evidence>
<sequence length="85" mass="9537">MYWIILIIVAAVSLLIVNYLFFMGKRFNYGGVWTSLLAAFIGAWLGDILLGNWGWMASGYNILAGFIGSLVITYLWNLIAVDRSK</sequence>
<organism evidence="2 3">
    <name type="scientific">Tepidibacillus decaturensis</name>
    <dbReference type="NCBI Taxonomy" id="1413211"/>
    <lineage>
        <taxon>Bacteria</taxon>
        <taxon>Bacillati</taxon>
        <taxon>Bacillota</taxon>
        <taxon>Bacilli</taxon>
        <taxon>Bacillales</taxon>
        <taxon>Bacillaceae</taxon>
        <taxon>Tepidibacillus</taxon>
    </lineage>
</organism>
<dbReference type="STRING" id="1413211.U473_08760"/>
<gene>
    <name evidence="2" type="ORF">U473_08760</name>
</gene>
<feature type="transmembrane region" description="Helical" evidence="1">
    <location>
        <begin position="62"/>
        <end position="81"/>
    </location>
</feature>
<proteinExistence type="predicted"/>